<feature type="domain" description="GGDEF" evidence="2">
    <location>
        <begin position="292"/>
        <end position="415"/>
    </location>
</feature>
<evidence type="ECO:0000313" key="3">
    <source>
        <dbReference type="EMBL" id="SDO80310.1"/>
    </source>
</evidence>
<sequence>MTALPARDPASAIDHRTMPFRRLSVSFRVLWVVLMAGLIGSYLALLARPLGAVFVGRSTWPALALLLALVVAVEIYPVLPLARQSVAAPTNSVWSGMIWSVSLADAAVLAFGPRAIPLHFIGGLLNSLVEFRRPWWRPWLNATGAGLGGLTSGCAAAAVQTALGGHVGLPWALLVSVVALAVTSRVTNSLLLLGVGATRDRLTLAQLAEQLRQGPSFWGLDSMVTPMLAFVAIQAPVLLLPLLGVAFALRHTAHVLLSRTEQAATDPLTGLANRSAFTFHLDGRLRGRRSATPFSLLVVDLDGFKSVNDTYGHVVGDRVLVEIARRLSEATGPESFLARYGGDEFVVVAPGDLHAAADLRDRVAAELAVPIEVDGRPIALGASIGTAAARDHMAEMDLVSAADEDMYRRKRGGTR</sequence>
<protein>
    <submittedName>
        <fullName evidence="3">Diguanylate cyclase (GGDEF) domain-containing protein</fullName>
    </submittedName>
</protein>
<keyword evidence="1" id="KW-0812">Transmembrane</keyword>
<keyword evidence="4" id="KW-1185">Reference proteome</keyword>
<dbReference type="STRING" id="1090615.SAMN04515671_2027"/>
<name>A0A1H0MJI9_9ACTN</name>
<dbReference type="InterPro" id="IPR029787">
    <property type="entry name" value="Nucleotide_cyclase"/>
</dbReference>
<dbReference type="SMART" id="SM00267">
    <property type="entry name" value="GGDEF"/>
    <property type="match status" value="1"/>
</dbReference>
<dbReference type="Pfam" id="PF00990">
    <property type="entry name" value="GGDEF"/>
    <property type="match status" value="1"/>
</dbReference>
<feature type="transmembrane region" description="Helical" evidence="1">
    <location>
        <begin position="25"/>
        <end position="47"/>
    </location>
</feature>
<feature type="transmembrane region" description="Helical" evidence="1">
    <location>
        <begin position="93"/>
        <end position="116"/>
    </location>
</feature>
<feature type="transmembrane region" description="Helical" evidence="1">
    <location>
        <begin position="136"/>
        <end position="159"/>
    </location>
</feature>
<dbReference type="GO" id="GO:1902201">
    <property type="term" value="P:negative regulation of bacterial-type flagellum-dependent cell motility"/>
    <property type="evidence" value="ECO:0007669"/>
    <property type="project" value="TreeGrafter"/>
</dbReference>
<dbReference type="CDD" id="cd01949">
    <property type="entry name" value="GGDEF"/>
    <property type="match status" value="1"/>
</dbReference>
<dbReference type="InterPro" id="IPR050469">
    <property type="entry name" value="Diguanylate_Cyclase"/>
</dbReference>
<keyword evidence="1" id="KW-0472">Membrane</keyword>
<dbReference type="Proteomes" id="UP000198741">
    <property type="component" value="Chromosome I"/>
</dbReference>
<feature type="transmembrane region" description="Helical" evidence="1">
    <location>
        <begin position="59"/>
        <end position="81"/>
    </location>
</feature>
<dbReference type="NCBIfam" id="TIGR00254">
    <property type="entry name" value="GGDEF"/>
    <property type="match status" value="1"/>
</dbReference>
<feature type="transmembrane region" description="Helical" evidence="1">
    <location>
        <begin position="171"/>
        <end position="195"/>
    </location>
</feature>
<evidence type="ECO:0000313" key="4">
    <source>
        <dbReference type="Proteomes" id="UP000198741"/>
    </source>
</evidence>
<dbReference type="OrthoDB" id="23692at2"/>
<dbReference type="GO" id="GO:0005886">
    <property type="term" value="C:plasma membrane"/>
    <property type="evidence" value="ECO:0007669"/>
    <property type="project" value="TreeGrafter"/>
</dbReference>
<feature type="transmembrane region" description="Helical" evidence="1">
    <location>
        <begin position="227"/>
        <end position="249"/>
    </location>
</feature>
<reference evidence="3 4" key="1">
    <citation type="submission" date="2016-10" db="EMBL/GenBank/DDBJ databases">
        <authorList>
            <person name="de Groot N.N."/>
        </authorList>
    </citation>
    <scope>NUCLEOTIDE SEQUENCE [LARGE SCALE GENOMIC DNA]</scope>
    <source>
        <strain evidence="4">P4-7,KCTC 19426,CECT 7604</strain>
    </source>
</reference>
<organism evidence="3 4">
    <name type="scientific">Nakamurella panacisegetis</name>
    <dbReference type="NCBI Taxonomy" id="1090615"/>
    <lineage>
        <taxon>Bacteria</taxon>
        <taxon>Bacillati</taxon>
        <taxon>Actinomycetota</taxon>
        <taxon>Actinomycetes</taxon>
        <taxon>Nakamurellales</taxon>
        <taxon>Nakamurellaceae</taxon>
        <taxon>Nakamurella</taxon>
    </lineage>
</organism>
<proteinExistence type="predicted"/>
<dbReference type="AlphaFoldDB" id="A0A1H0MJI9"/>
<evidence type="ECO:0000256" key="1">
    <source>
        <dbReference type="SAM" id="Phobius"/>
    </source>
</evidence>
<keyword evidence="1" id="KW-1133">Transmembrane helix</keyword>
<dbReference type="PANTHER" id="PTHR45138:SF9">
    <property type="entry name" value="DIGUANYLATE CYCLASE DGCM-RELATED"/>
    <property type="match status" value="1"/>
</dbReference>
<dbReference type="EMBL" id="LT629710">
    <property type="protein sequence ID" value="SDO80310.1"/>
    <property type="molecule type" value="Genomic_DNA"/>
</dbReference>
<evidence type="ECO:0000259" key="2">
    <source>
        <dbReference type="PROSITE" id="PS50887"/>
    </source>
</evidence>
<dbReference type="PANTHER" id="PTHR45138">
    <property type="entry name" value="REGULATORY COMPONENTS OF SENSORY TRANSDUCTION SYSTEM"/>
    <property type="match status" value="1"/>
</dbReference>
<dbReference type="RefSeq" id="WP_090475844.1">
    <property type="nucleotide sequence ID" value="NZ_LT629710.1"/>
</dbReference>
<accession>A0A1H0MJI9</accession>
<dbReference type="GO" id="GO:0043709">
    <property type="term" value="P:cell adhesion involved in single-species biofilm formation"/>
    <property type="evidence" value="ECO:0007669"/>
    <property type="project" value="TreeGrafter"/>
</dbReference>
<dbReference type="PROSITE" id="PS50887">
    <property type="entry name" value="GGDEF"/>
    <property type="match status" value="1"/>
</dbReference>
<dbReference type="InterPro" id="IPR043128">
    <property type="entry name" value="Rev_trsase/Diguanyl_cyclase"/>
</dbReference>
<dbReference type="GO" id="GO:0052621">
    <property type="term" value="F:diguanylate cyclase activity"/>
    <property type="evidence" value="ECO:0007669"/>
    <property type="project" value="TreeGrafter"/>
</dbReference>
<dbReference type="Gene3D" id="3.30.70.270">
    <property type="match status" value="1"/>
</dbReference>
<gene>
    <name evidence="3" type="ORF">SAMN04515671_2027</name>
</gene>
<dbReference type="SUPFAM" id="SSF55073">
    <property type="entry name" value="Nucleotide cyclase"/>
    <property type="match status" value="1"/>
</dbReference>
<dbReference type="InterPro" id="IPR000160">
    <property type="entry name" value="GGDEF_dom"/>
</dbReference>